<dbReference type="GO" id="GO:0003847">
    <property type="term" value="F:1-alkyl-2-acetylglycerophosphocholine esterase activity"/>
    <property type="evidence" value="ECO:0007669"/>
    <property type="project" value="TreeGrafter"/>
</dbReference>
<dbReference type="InterPro" id="IPR029058">
    <property type="entry name" value="AB_hydrolase_fold"/>
</dbReference>
<keyword evidence="4" id="KW-0472">Membrane</keyword>
<dbReference type="Proteomes" id="UP000270678">
    <property type="component" value="Chromosome"/>
</dbReference>
<sequence>MRLYEVLLLLLSAGLLVLIMFFRYSKRMPLFLVSVTGTLVLIIHLAFEGFRVQLLFPYCMILVSLVVSVYGLLRKKAARKFSRFISVPLFSITVLSLILTAGVMYLFPVFQLPEPTGKLEVGTQTFHFIDTGREELFGETVGSPRELMVQVWYPAQNTSGRPVPFIPESAKVLKEEPMSHTIGIPRIFMNYLKYIPSHSYDNAEVSNSSPTYPLIVLNHGFGSSKIYQTSQAENLASHGYIVASIDHTYSTFATVFPDGRTTAMRTDDEQVGDKEYRDTVGKMWTDDISFTLDQLEQINAGYISSGLKGRMNLDRVGAFGHSFGGAASYDSANDPRIKVGIDLDGALYRYDQAPVTKPFLFMFSERTFDLYNKVREHYVYTDEELEAMGATREQFEEAVTEVDTQVGHFKYVAQHGGQILYVENTEHYNFADLQFITPLLRQFQLAGKIKPVRSTALVNAYVLDFFDKYLMDKNGSLLKGPSSEYPEVKFVTSLFAEEEQDTNK</sequence>
<dbReference type="RefSeq" id="WP_126995698.1">
    <property type="nucleotide sequence ID" value="NZ_CP034346.1"/>
</dbReference>
<dbReference type="GO" id="GO:0016042">
    <property type="term" value="P:lipid catabolic process"/>
    <property type="evidence" value="ECO:0007669"/>
    <property type="project" value="UniProtKB-KW"/>
</dbReference>
<evidence type="ECO:0000313" key="6">
    <source>
        <dbReference type="Proteomes" id="UP000270678"/>
    </source>
</evidence>
<evidence type="ECO:0000256" key="4">
    <source>
        <dbReference type="SAM" id="Phobius"/>
    </source>
</evidence>
<accession>A0A3S9UTT8</accession>
<feature type="transmembrane region" description="Helical" evidence="4">
    <location>
        <begin position="85"/>
        <end position="107"/>
    </location>
</feature>
<feature type="transmembrane region" description="Helical" evidence="4">
    <location>
        <begin position="53"/>
        <end position="73"/>
    </location>
</feature>
<dbReference type="PANTHER" id="PTHR10272:SF0">
    <property type="entry name" value="PLATELET-ACTIVATING FACTOR ACETYLHYDROLASE"/>
    <property type="match status" value="1"/>
</dbReference>
<dbReference type="KEGG" id="plut:EI981_04100"/>
<feature type="transmembrane region" description="Helical" evidence="4">
    <location>
        <begin position="6"/>
        <end position="22"/>
    </location>
</feature>
<keyword evidence="4" id="KW-1133">Transmembrane helix</keyword>
<feature type="transmembrane region" description="Helical" evidence="4">
    <location>
        <begin position="29"/>
        <end position="47"/>
    </location>
</feature>
<evidence type="ECO:0000256" key="1">
    <source>
        <dbReference type="ARBA" id="ARBA00022801"/>
    </source>
</evidence>
<dbReference type="AlphaFoldDB" id="A0A3S9UTT8"/>
<keyword evidence="4" id="KW-0812">Transmembrane</keyword>
<dbReference type="Gene3D" id="3.40.50.1820">
    <property type="entry name" value="alpha/beta hydrolase"/>
    <property type="match status" value="1"/>
</dbReference>
<dbReference type="OrthoDB" id="9814760at2"/>
<evidence type="ECO:0000256" key="2">
    <source>
        <dbReference type="ARBA" id="ARBA00022963"/>
    </source>
</evidence>
<dbReference type="SUPFAM" id="SSF53474">
    <property type="entry name" value="alpha/beta-Hydrolases"/>
    <property type="match status" value="1"/>
</dbReference>
<gene>
    <name evidence="5" type="ORF">EI981_04100</name>
</gene>
<name>A0A3S9UTT8_9BACL</name>
<organism evidence="5 6">
    <name type="scientific">Paenibacillus lutimineralis</name>
    <dbReference type="NCBI Taxonomy" id="2707005"/>
    <lineage>
        <taxon>Bacteria</taxon>
        <taxon>Bacillati</taxon>
        <taxon>Bacillota</taxon>
        <taxon>Bacilli</taxon>
        <taxon>Bacillales</taxon>
        <taxon>Paenibacillaceae</taxon>
        <taxon>Paenibacillus</taxon>
    </lineage>
</organism>
<keyword evidence="6" id="KW-1185">Reference proteome</keyword>
<dbReference type="Pfam" id="PF03403">
    <property type="entry name" value="PAF-AH_p_II"/>
    <property type="match status" value="1"/>
</dbReference>
<reference evidence="6" key="1">
    <citation type="submission" date="2018-12" db="EMBL/GenBank/DDBJ databases">
        <title>Complete genome sequence of Paenibacillus sp. MBLB1234.</title>
        <authorList>
            <person name="Nam Y.-D."/>
            <person name="Kang J."/>
            <person name="Chung W.-H."/>
            <person name="Park Y.S."/>
        </authorList>
    </citation>
    <scope>NUCLEOTIDE SEQUENCE [LARGE SCALE GENOMIC DNA]</scope>
    <source>
        <strain evidence="6">MBLB1234</strain>
    </source>
</reference>
<evidence type="ECO:0000313" key="5">
    <source>
        <dbReference type="EMBL" id="AZS13735.1"/>
    </source>
</evidence>
<keyword evidence="2" id="KW-0442">Lipid degradation</keyword>
<keyword evidence="1 5" id="KW-0378">Hydrolase</keyword>
<evidence type="ECO:0000256" key="3">
    <source>
        <dbReference type="ARBA" id="ARBA00023098"/>
    </source>
</evidence>
<protein>
    <submittedName>
        <fullName evidence="5">Dienelactone hydrolase</fullName>
    </submittedName>
</protein>
<proteinExistence type="predicted"/>
<dbReference type="EMBL" id="CP034346">
    <property type="protein sequence ID" value="AZS13735.1"/>
    <property type="molecule type" value="Genomic_DNA"/>
</dbReference>
<dbReference type="PANTHER" id="PTHR10272">
    <property type="entry name" value="PLATELET-ACTIVATING FACTOR ACETYLHYDROLASE"/>
    <property type="match status" value="1"/>
</dbReference>
<keyword evidence="3" id="KW-0443">Lipid metabolism</keyword>